<dbReference type="Proteomes" id="UP001432322">
    <property type="component" value="Unassembled WGS sequence"/>
</dbReference>
<feature type="transmembrane region" description="Helical" evidence="2">
    <location>
        <begin position="85"/>
        <end position="106"/>
    </location>
</feature>
<evidence type="ECO:0000256" key="1">
    <source>
        <dbReference type="SAM" id="MobiDB-lite"/>
    </source>
</evidence>
<keyword evidence="2" id="KW-0472">Membrane</keyword>
<keyword evidence="2" id="KW-0812">Transmembrane</keyword>
<evidence type="ECO:0000256" key="2">
    <source>
        <dbReference type="SAM" id="Phobius"/>
    </source>
</evidence>
<evidence type="ECO:0000313" key="3">
    <source>
        <dbReference type="EMBL" id="GMT34180.1"/>
    </source>
</evidence>
<accession>A0AAV5WU88</accession>
<evidence type="ECO:0000313" key="4">
    <source>
        <dbReference type="Proteomes" id="UP001432322"/>
    </source>
</evidence>
<sequence length="221" mass="24610">SPGFSPLVMSKSSSIFTPSTNSDSSWALSPATGDTVTSTPATLEALSNRVTSCDIIKPGKSLFETHLSLTVIALLSVILTSLQSVVGETIVCNLAILAGLFTYYWVAVHSYKLDPRCSIILDEANVLMITADFEHEQCGLLQYPAKSPKSVTKPKSLWDALFFDDRQHNADKLYRKMYGNEYAHAKKREEEEKKEKMRRRIQAVSVDRTQEASDDSRTPKE</sequence>
<reference evidence="3" key="1">
    <citation type="submission" date="2023-10" db="EMBL/GenBank/DDBJ databases">
        <title>Genome assembly of Pristionchus species.</title>
        <authorList>
            <person name="Yoshida K."/>
            <person name="Sommer R.J."/>
        </authorList>
    </citation>
    <scope>NUCLEOTIDE SEQUENCE</scope>
    <source>
        <strain evidence="3">RS5133</strain>
    </source>
</reference>
<feature type="compositionally biased region" description="Basic and acidic residues" evidence="1">
    <location>
        <begin position="186"/>
        <end position="195"/>
    </location>
</feature>
<protein>
    <submittedName>
        <fullName evidence="3">Uncharacterized protein</fullName>
    </submittedName>
</protein>
<feature type="non-terminal residue" evidence="3">
    <location>
        <position position="1"/>
    </location>
</feature>
<feature type="region of interest" description="Disordered" evidence="1">
    <location>
        <begin position="186"/>
        <end position="221"/>
    </location>
</feature>
<gene>
    <name evidence="3" type="ORF">PFISCL1PPCAC_25477</name>
</gene>
<dbReference type="AlphaFoldDB" id="A0AAV5WU88"/>
<proteinExistence type="predicted"/>
<keyword evidence="2" id="KW-1133">Transmembrane helix</keyword>
<feature type="compositionally biased region" description="Basic and acidic residues" evidence="1">
    <location>
        <begin position="208"/>
        <end position="221"/>
    </location>
</feature>
<organism evidence="3 4">
    <name type="scientific">Pristionchus fissidentatus</name>
    <dbReference type="NCBI Taxonomy" id="1538716"/>
    <lineage>
        <taxon>Eukaryota</taxon>
        <taxon>Metazoa</taxon>
        <taxon>Ecdysozoa</taxon>
        <taxon>Nematoda</taxon>
        <taxon>Chromadorea</taxon>
        <taxon>Rhabditida</taxon>
        <taxon>Rhabditina</taxon>
        <taxon>Diplogasteromorpha</taxon>
        <taxon>Diplogasteroidea</taxon>
        <taxon>Neodiplogasteridae</taxon>
        <taxon>Pristionchus</taxon>
    </lineage>
</organism>
<dbReference type="EMBL" id="BTSY01000006">
    <property type="protein sequence ID" value="GMT34180.1"/>
    <property type="molecule type" value="Genomic_DNA"/>
</dbReference>
<name>A0AAV5WU88_9BILA</name>
<keyword evidence="4" id="KW-1185">Reference proteome</keyword>
<comment type="caution">
    <text evidence="3">The sequence shown here is derived from an EMBL/GenBank/DDBJ whole genome shotgun (WGS) entry which is preliminary data.</text>
</comment>